<protein>
    <submittedName>
        <fullName evidence="1">Uncharacterized protein</fullName>
    </submittedName>
</protein>
<proteinExistence type="predicted"/>
<organism evidence="1 2">
    <name type="scientific">Phaseolus angularis</name>
    <name type="common">Azuki bean</name>
    <name type="synonym">Vigna angularis</name>
    <dbReference type="NCBI Taxonomy" id="3914"/>
    <lineage>
        <taxon>Eukaryota</taxon>
        <taxon>Viridiplantae</taxon>
        <taxon>Streptophyta</taxon>
        <taxon>Embryophyta</taxon>
        <taxon>Tracheophyta</taxon>
        <taxon>Spermatophyta</taxon>
        <taxon>Magnoliopsida</taxon>
        <taxon>eudicotyledons</taxon>
        <taxon>Gunneridae</taxon>
        <taxon>Pentapetalae</taxon>
        <taxon>rosids</taxon>
        <taxon>fabids</taxon>
        <taxon>Fabales</taxon>
        <taxon>Fabaceae</taxon>
        <taxon>Papilionoideae</taxon>
        <taxon>50 kb inversion clade</taxon>
        <taxon>NPAAA clade</taxon>
        <taxon>indigoferoid/millettioid clade</taxon>
        <taxon>Phaseoleae</taxon>
        <taxon>Vigna</taxon>
    </lineage>
</organism>
<dbReference type="AlphaFoldDB" id="A0A0L9TV55"/>
<sequence length="139" mass="15406">MPSKSLMTIALSVQTPNEMTFNYCVTSPKVEFSWQPFTTPKLGFCIWGKPSCACAARRRKTLVRFRCGSLHIGEDDGLGALRDEDKDCRADDEDLAVSVVRFNFLCFWVRVFDLQIRNAGNDDLRKSCDGGGDLGSAAA</sequence>
<accession>A0A0L9TV55</accession>
<evidence type="ECO:0000313" key="2">
    <source>
        <dbReference type="Proteomes" id="UP000053144"/>
    </source>
</evidence>
<reference evidence="2" key="1">
    <citation type="journal article" date="2015" name="Proc. Natl. Acad. Sci. U.S.A.">
        <title>Genome sequencing of adzuki bean (Vigna angularis) provides insight into high starch and low fat accumulation and domestication.</title>
        <authorList>
            <person name="Yang K."/>
            <person name="Tian Z."/>
            <person name="Chen C."/>
            <person name="Luo L."/>
            <person name="Zhao B."/>
            <person name="Wang Z."/>
            <person name="Yu L."/>
            <person name="Li Y."/>
            <person name="Sun Y."/>
            <person name="Li W."/>
            <person name="Chen Y."/>
            <person name="Li Y."/>
            <person name="Zhang Y."/>
            <person name="Ai D."/>
            <person name="Zhao J."/>
            <person name="Shang C."/>
            <person name="Ma Y."/>
            <person name="Wu B."/>
            <person name="Wang M."/>
            <person name="Gao L."/>
            <person name="Sun D."/>
            <person name="Zhang P."/>
            <person name="Guo F."/>
            <person name="Wang W."/>
            <person name="Li Y."/>
            <person name="Wang J."/>
            <person name="Varshney R.K."/>
            <person name="Wang J."/>
            <person name="Ling H.Q."/>
            <person name="Wan P."/>
        </authorList>
    </citation>
    <scope>NUCLEOTIDE SEQUENCE</scope>
    <source>
        <strain evidence="2">cv. Jingnong 6</strain>
    </source>
</reference>
<dbReference type="Gramene" id="KOM34297">
    <property type="protein sequence ID" value="KOM34297"/>
    <property type="gene ID" value="LR48_Vigan02g044700"/>
</dbReference>
<dbReference type="Proteomes" id="UP000053144">
    <property type="component" value="Chromosome 2"/>
</dbReference>
<evidence type="ECO:0000313" key="1">
    <source>
        <dbReference type="EMBL" id="KOM34297.1"/>
    </source>
</evidence>
<gene>
    <name evidence="1" type="ORF">LR48_Vigan02g044700</name>
</gene>
<dbReference type="EMBL" id="CM003372">
    <property type="protein sequence ID" value="KOM34297.1"/>
    <property type="molecule type" value="Genomic_DNA"/>
</dbReference>
<name>A0A0L9TV55_PHAAN</name>